<dbReference type="EMBL" id="CYYU01000001">
    <property type="protein sequence ID" value="CUN34823.1"/>
    <property type="molecule type" value="Genomic_DNA"/>
</dbReference>
<dbReference type="OrthoDB" id="1668953at2"/>
<dbReference type="RefSeq" id="WP_148485413.1">
    <property type="nucleotide sequence ID" value="NZ_CABIWZ010000001.1"/>
</dbReference>
<proteinExistence type="predicted"/>
<accession>A0A173W5S9</accession>
<dbReference type="Proteomes" id="UP000095546">
    <property type="component" value="Unassembled WGS sequence"/>
</dbReference>
<dbReference type="eggNOG" id="COG3266">
    <property type="taxonomic scope" value="Bacteria"/>
</dbReference>
<evidence type="ECO:0000313" key="1">
    <source>
        <dbReference type="EMBL" id="CUN34823.1"/>
    </source>
</evidence>
<dbReference type="AlphaFoldDB" id="A0A173W5S9"/>
<gene>
    <name evidence="1" type="ORF">ERS852385_00066</name>
</gene>
<evidence type="ECO:0008006" key="3">
    <source>
        <dbReference type="Google" id="ProtNLM"/>
    </source>
</evidence>
<name>A0A173W5S9_9FIRM</name>
<dbReference type="GeneID" id="83709832"/>
<protein>
    <recommendedName>
        <fullName evidence="3">Region found in RelA / SpoT proteins</fullName>
    </recommendedName>
</protein>
<organism evidence="1 2">
    <name type="scientific">Mitsuokella jalaludinii</name>
    <dbReference type="NCBI Taxonomy" id="187979"/>
    <lineage>
        <taxon>Bacteria</taxon>
        <taxon>Bacillati</taxon>
        <taxon>Bacillota</taxon>
        <taxon>Negativicutes</taxon>
        <taxon>Selenomonadales</taxon>
        <taxon>Selenomonadaceae</taxon>
        <taxon>Mitsuokella</taxon>
    </lineage>
</organism>
<evidence type="ECO:0000313" key="2">
    <source>
        <dbReference type="Proteomes" id="UP000095546"/>
    </source>
</evidence>
<keyword evidence="2" id="KW-1185">Reference proteome</keyword>
<reference evidence="1 2" key="1">
    <citation type="submission" date="2015-09" db="EMBL/GenBank/DDBJ databases">
        <authorList>
            <consortium name="Pathogen Informatics"/>
        </authorList>
    </citation>
    <scope>NUCLEOTIDE SEQUENCE [LARGE SCALE GENOMIC DNA]</scope>
    <source>
        <strain evidence="1 2">2789STDY5608828</strain>
    </source>
</reference>
<sequence length="297" mass="32439">MKAGQELTEVHTGTLAQAGKKARHLTRSFRKFKPEHLSYRTMGAGKWMRSLTAAVMMVMAVLAPIHTLPTYAAPIDPEESLASAVTASDAADLRQLRGDKKLTRREKSRLLALALLRRAAAAEPDVTADMRTLERSSAKLQGLDYRLKSMDSLARKIVSDADEDQVSLSAAAAGISDVLRYTLTCSDADYSAMVPQAMASLTEKGYRVEKFRNAWGGKFYQGVNVHLVSPSGVRVELQFHTPQSFAVKQASHAVYEIRRNPASSAEEVEEATRLSLAYNAAVIVPEGARAIHWPVAA</sequence>
<dbReference type="STRING" id="187979.ERS852385_00066"/>